<evidence type="ECO:0000256" key="2">
    <source>
        <dbReference type="SAM" id="Phobius"/>
    </source>
</evidence>
<dbReference type="Proteomes" id="UP001189429">
    <property type="component" value="Unassembled WGS sequence"/>
</dbReference>
<keyword evidence="2" id="KW-0812">Transmembrane</keyword>
<protein>
    <submittedName>
        <fullName evidence="3">Uncharacterized protein</fullName>
    </submittedName>
</protein>
<evidence type="ECO:0000313" key="3">
    <source>
        <dbReference type="EMBL" id="CAK0878694.1"/>
    </source>
</evidence>
<feature type="region of interest" description="Disordered" evidence="1">
    <location>
        <begin position="98"/>
        <end position="129"/>
    </location>
</feature>
<feature type="transmembrane region" description="Helical" evidence="2">
    <location>
        <begin position="69"/>
        <end position="87"/>
    </location>
</feature>
<keyword evidence="2" id="KW-0472">Membrane</keyword>
<keyword evidence="2" id="KW-1133">Transmembrane helix</keyword>
<organism evidence="3 4">
    <name type="scientific">Prorocentrum cordatum</name>
    <dbReference type="NCBI Taxonomy" id="2364126"/>
    <lineage>
        <taxon>Eukaryota</taxon>
        <taxon>Sar</taxon>
        <taxon>Alveolata</taxon>
        <taxon>Dinophyceae</taxon>
        <taxon>Prorocentrales</taxon>
        <taxon>Prorocentraceae</taxon>
        <taxon>Prorocentrum</taxon>
    </lineage>
</organism>
<reference evidence="3" key="1">
    <citation type="submission" date="2023-10" db="EMBL/GenBank/DDBJ databases">
        <authorList>
            <person name="Chen Y."/>
            <person name="Shah S."/>
            <person name="Dougan E. K."/>
            <person name="Thang M."/>
            <person name="Chan C."/>
        </authorList>
    </citation>
    <scope>NUCLEOTIDE SEQUENCE [LARGE SCALE GENOMIC DNA]</scope>
</reference>
<keyword evidence="4" id="KW-1185">Reference proteome</keyword>
<comment type="caution">
    <text evidence="3">The sequence shown here is derived from an EMBL/GenBank/DDBJ whole genome shotgun (WGS) entry which is preliminary data.</text>
</comment>
<evidence type="ECO:0000256" key="1">
    <source>
        <dbReference type="SAM" id="MobiDB-lite"/>
    </source>
</evidence>
<name>A0ABN9VYF9_9DINO</name>
<gene>
    <name evidence="3" type="ORF">PCOR1329_LOCUS62369</name>
</gene>
<feature type="transmembrane region" description="Helical" evidence="2">
    <location>
        <begin position="27"/>
        <end position="49"/>
    </location>
</feature>
<dbReference type="EMBL" id="CAUYUJ010017874">
    <property type="protein sequence ID" value="CAK0878694.1"/>
    <property type="molecule type" value="Genomic_DNA"/>
</dbReference>
<accession>A0ABN9VYF9</accession>
<proteinExistence type="predicted"/>
<sequence>MGMSCGEVCCPEDCNDEQCGCKCGESIMFLGMFFLAAASAFWGVGELFGWNGADTHFQQGMTYHSFNMFWFYLGGLTTVFGILYAFVIRGGKAFGREPEDAVDESASKEGEAGAPQQAPTPYIMLAAEP</sequence>
<evidence type="ECO:0000313" key="4">
    <source>
        <dbReference type="Proteomes" id="UP001189429"/>
    </source>
</evidence>
<feature type="compositionally biased region" description="Basic and acidic residues" evidence="1">
    <location>
        <begin position="98"/>
        <end position="111"/>
    </location>
</feature>